<keyword evidence="1" id="KW-0489">Methyltransferase</keyword>
<dbReference type="InterPro" id="IPR002941">
    <property type="entry name" value="DNA_methylase_N4/N6"/>
</dbReference>
<dbReference type="Pfam" id="PF01555">
    <property type="entry name" value="N6_N4_Mtase"/>
    <property type="match status" value="1"/>
</dbReference>
<dbReference type="EMBL" id="SEZN01000078">
    <property type="protein sequence ID" value="RYU58841.1"/>
    <property type="molecule type" value="Genomic_DNA"/>
</dbReference>
<organism evidence="5 6">
    <name type="scientific">Aliivibrio finisterrensis</name>
    <dbReference type="NCBI Taxonomy" id="511998"/>
    <lineage>
        <taxon>Bacteria</taxon>
        <taxon>Pseudomonadati</taxon>
        <taxon>Pseudomonadota</taxon>
        <taxon>Gammaproteobacteria</taxon>
        <taxon>Vibrionales</taxon>
        <taxon>Vibrionaceae</taxon>
        <taxon>Aliivibrio</taxon>
    </lineage>
</organism>
<dbReference type="EC" id="2.1.1.-" evidence="3"/>
<dbReference type="SUPFAM" id="SSF53335">
    <property type="entry name" value="S-adenosyl-L-methionine-dependent methyltransferases"/>
    <property type="match status" value="1"/>
</dbReference>
<dbReference type="InterPro" id="IPR029063">
    <property type="entry name" value="SAM-dependent_MTases_sf"/>
</dbReference>
<keyword evidence="6" id="KW-1185">Reference proteome</keyword>
<feature type="domain" description="DNA methylase N-4/N-6" evidence="4">
    <location>
        <begin position="2"/>
        <end position="309"/>
    </location>
</feature>
<dbReference type="InterPro" id="IPR001091">
    <property type="entry name" value="RM_Methyltransferase"/>
</dbReference>
<keyword evidence="2" id="KW-0808">Transferase</keyword>
<proteinExistence type="inferred from homology"/>
<dbReference type="PRINTS" id="PR00508">
    <property type="entry name" value="S21N4MTFRASE"/>
</dbReference>
<gene>
    <name evidence="5" type="ORF">ERW53_20300</name>
</gene>
<sequence length="316" mass="36337">MLTDPPYFQVKKNAWDNQWPNVETFLAWLDEVLVEFWRVLKPSGNLYLFCGSKLAADTELLIRARFDVFNHIVWAKPSGVWKRAHKPSLRSFFPSTERIIFAGHYDSEGFAKGCSQYATKCTELKKTVFKPLMDYFKNAKDALNISAKEINQATSTQMCSHWFSSSQWKLPTEAQYKQLQELFASKSGQLSKTHTELTNEYQALHSEYGNLVKEYDELKVEYEALRRPFQVTAEVPYTDVWTFAPVQYYQGKHPCEKPADLLEHIIESSSRENAVVLDAFMGSGSTGKACLTLNRQFIGIEMEEDTYAVTVKKLNN</sequence>
<evidence type="ECO:0000256" key="2">
    <source>
        <dbReference type="ARBA" id="ARBA00022679"/>
    </source>
</evidence>
<evidence type="ECO:0000259" key="4">
    <source>
        <dbReference type="Pfam" id="PF01555"/>
    </source>
</evidence>
<dbReference type="Gene3D" id="3.40.50.150">
    <property type="entry name" value="Vaccinia Virus protein VP39"/>
    <property type="match status" value="1"/>
</dbReference>
<reference evidence="5 6" key="1">
    <citation type="submission" date="2019-02" db="EMBL/GenBank/DDBJ databases">
        <title>Genome sequences of Aliivibrio finisterrensis strains from farmed Atlantic salmon.</title>
        <authorList>
            <person name="Bowman J.P."/>
        </authorList>
    </citation>
    <scope>NUCLEOTIDE SEQUENCE [LARGE SCALE GENOMIC DNA]</scope>
    <source>
        <strain evidence="5 6">A21</strain>
    </source>
</reference>
<accession>A0ABY0I155</accession>
<evidence type="ECO:0000256" key="1">
    <source>
        <dbReference type="ARBA" id="ARBA00022603"/>
    </source>
</evidence>
<evidence type="ECO:0000313" key="5">
    <source>
        <dbReference type="EMBL" id="RYU58841.1"/>
    </source>
</evidence>
<evidence type="ECO:0000313" key="6">
    <source>
        <dbReference type="Proteomes" id="UP000294166"/>
    </source>
</evidence>
<evidence type="ECO:0000256" key="3">
    <source>
        <dbReference type="RuleBase" id="RU362026"/>
    </source>
</evidence>
<protein>
    <recommendedName>
        <fullName evidence="3">Methyltransferase</fullName>
        <ecNumber evidence="3">2.1.1.-</ecNumber>
    </recommendedName>
</protein>
<dbReference type="Proteomes" id="UP000294166">
    <property type="component" value="Unassembled WGS sequence"/>
</dbReference>
<name>A0ABY0I155_9GAMM</name>
<comment type="caution">
    <text evidence="5">The sequence shown here is derived from an EMBL/GenBank/DDBJ whole genome shotgun (WGS) entry which is preliminary data.</text>
</comment>
<comment type="similarity">
    <text evidence="3">Belongs to the N(4)/N(6)-methyltransferase family.</text>
</comment>